<proteinExistence type="predicted"/>
<evidence type="ECO:0000313" key="4">
    <source>
        <dbReference type="Proteomes" id="UP000198683"/>
    </source>
</evidence>
<dbReference type="PROSITE" id="PS51462">
    <property type="entry name" value="NUDIX"/>
    <property type="match status" value="1"/>
</dbReference>
<evidence type="ECO:0000259" key="2">
    <source>
        <dbReference type="PROSITE" id="PS51462"/>
    </source>
</evidence>
<dbReference type="GO" id="GO:0004081">
    <property type="term" value="F:bis(5'-nucleosyl)-tetraphosphatase (asymmetrical) activity"/>
    <property type="evidence" value="ECO:0007669"/>
    <property type="project" value="TreeGrafter"/>
</dbReference>
<keyword evidence="4" id="KW-1185">Reference proteome</keyword>
<keyword evidence="1" id="KW-0378">Hydrolase</keyword>
<dbReference type="Pfam" id="PF00293">
    <property type="entry name" value="NUDIX"/>
    <property type="match status" value="1"/>
</dbReference>
<dbReference type="InterPro" id="IPR051325">
    <property type="entry name" value="Nudix_hydrolase_domain"/>
</dbReference>
<accession>A0A1G9J6X8</accession>
<evidence type="ECO:0000256" key="1">
    <source>
        <dbReference type="ARBA" id="ARBA00022801"/>
    </source>
</evidence>
<protein>
    <submittedName>
        <fullName evidence="3">ADP-ribose pyrophosphatase YjhB, NUDIX family</fullName>
    </submittedName>
</protein>
<sequence length="177" mass="19852">MRQVAGIVPWDEQEDAHVAAALAWVASGAPLYRTHAPDVPDPHLVVYNVVLSPDGELLLVDHRKARLWLPSGGHVEPGEAVWDTVERECLEELHVRARPTTFGTSPFFATVTPTRGPDVHTDVSLWFLLEVDAITSYDQREFAAVRWLSPRAVLDEPIERLDPHMHRFTQKLVNALG</sequence>
<feature type="domain" description="Nudix hydrolase" evidence="2">
    <location>
        <begin position="41"/>
        <end position="174"/>
    </location>
</feature>
<dbReference type="EMBL" id="FNFB01000019">
    <property type="protein sequence ID" value="SDL32986.1"/>
    <property type="molecule type" value="Genomic_DNA"/>
</dbReference>
<dbReference type="PANTHER" id="PTHR21340:SF0">
    <property type="entry name" value="BIS(5'-NUCLEOSYL)-TETRAPHOSPHATASE [ASYMMETRICAL]"/>
    <property type="match status" value="1"/>
</dbReference>
<dbReference type="GO" id="GO:0006754">
    <property type="term" value="P:ATP biosynthetic process"/>
    <property type="evidence" value="ECO:0007669"/>
    <property type="project" value="TreeGrafter"/>
</dbReference>
<dbReference type="Proteomes" id="UP000198683">
    <property type="component" value="Unassembled WGS sequence"/>
</dbReference>
<dbReference type="SUPFAM" id="SSF55811">
    <property type="entry name" value="Nudix"/>
    <property type="match status" value="1"/>
</dbReference>
<dbReference type="OrthoDB" id="9764897at2"/>
<dbReference type="InterPro" id="IPR000086">
    <property type="entry name" value="NUDIX_hydrolase_dom"/>
</dbReference>
<dbReference type="PANTHER" id="PTHR21340">
    <property type="entry name" value="DIADENOSINE 5,5-P1,P4-TETRAPHOSPHATE PYROPHOSPHOHYDROLASE MUTT"/>
    <property type="match status" value="1"/>
</dbReference>
<name>A0A1G9J6X8_9ACTN</name>
<dbReference type="InterPro" id="IPR015797">
    <property type="entry name" value="NUDIX_hydrolase-like_dom_sf"/>
</dbReference>
<dbReference type="GO" id="GO:0006167">
    <property type="term" value="P:AMP biosynthetic process"/>
    <property type="evidence" value="ECO:0007669"/>
    <property type="project" value="TreeGrafter"/>
</dbReference>
<evidence type="ECO:0000313" key="3">
    <source>
        <dbReference type="EMBL" id="SDL32986.1"/>
    </source>
</evidence>
<reference evidence="3 4" key="1">
    <citation type="submission" date="2016-10" db="EMBL/GenBank/DDBJ databases">
        <authorList>
            <person name="de Groot N.N."/>
        </authorList>
    </citation>
    <scope>NUCLEOTIDE SEQUENCE [LARGE SCALE GENOMIC DNA]</scope>
    <source>
        <strain evidence="3 4">CGMCC 4.5681</strain>
    </source>
</reference>
<dbReference type="STRING" id="683260.SAMN05421874_119131"/>
<dbReference type="Gene3D" id="3.90.79.10">
    <property type="entry name" value="Nucleoside Triphosphate Pyrophosphohydrolase"/>
    <property type="match status" value="1"/>
</dbReference>
<organism evidence="3 4">
    <name type="scientific">Nonomuraea maritima</name>
    <dbReference type="NCBI Taxonomy" id="683260"/>
    <lineage>
        <taxon>Bacteria</taxon>
        <taxon>Bacillati</taxon>
        <taxon>Actinomycetota</taxon>
        <taxon>Actinomycetes</taxon>
        <taxon>Streptosporangiales</taxon>
        <taxon>Streptosporangiaceae</taxon>
        <taxon>Nonomuraea</taxon>
    </lineage>
</organism>
<dbReference type="AlphaFoldDB" id="A0A1G9J6X8"/>
<gene>
    <name evidence="3" type="ORF">SAMN05421874_119131</name>
</gene>